<keyword evidence="2" id="KW-1185">Reference proteome</keyword>
<accession>A0AAW0QKU6</accession>
<proteinExistence type="predicted"/>
<protein>
    <submittedName>
        <fullName evidence="1">Uncharacterized protein</fullName>
    </submittedName>
</protein>
<dbReference type="AlphaFoldDB" id="A0AAW0QKU6"/>
<comment type="caution">
    <text evidence="1">The sequence shown here is derived from an EMBL/GenBank/DDBJ whole genome shotgun (WGS) entry which is preliminary data.</text>
</comment>
<sequence length="91" mass="10855">MADNQKPFKATHTFTHKYTREHILRKYLIDTAKLTTEQFRMQTKDNNLELEMADETVKLEEEQIKAIYQLFTEAEEKNKEDNACEKQEGQD</sequence>
<evidence type="ECO:0000313" key="1">
    <source>
        <dbReference type="EMBL" id="KAK8101858.1"/>
    </source>
</evidence>
<dbReference type="EMBL" id="JAQQWP010000009">
    <property type="protein sequence ID" value="KAK8101858.1"/>
    <property type="molecule type" value="Genomic_DNA"/>
</dbReference>
<evidence type="ECO:0000313" key="2">
    <source>
        <dbReference type="Proteomes" id="UP001392437"/>
    </source>
</evidence>
<dbReference type="Proteomes" id="UP001392437">
    <property type="component" value="Unassembled WGS sequence"/>
</dbReference>
<gene>
    <name evidence="1" type="ORF">PG999_012232</name>
</gene>
<reference evidence="1 2" key="1">
    <citation type="submission" date="2023-01" db="EMBL/GenBank/DDBJ databases">
        <title>Analysis of 21 Apiospora genomes using comparative genomics revels a genus with tremendous synthesis potential of carbohydrate active enzymes and secondary metabolites.</title>
        <authorList>
            <person name="Sorensen T."/>
        </authorList>
    </citation>
    <scope>NUCLEOTIDE SEQUENCE [LARGE SCALE GENOMIC DNA]</scope>
    <source>
        <strain evidence="1 2">CBS 117206</strain>
    </source>
</reference>
<name>A0AAW0QKU6_9PEZI</name>
<organism evidence="1 2">
    <name type="scientific">Apiospora kogelbergensis</name>
    <dbReference type="NCBI Taxonomy" id="1337665"/>
    <lineage>
        <taxon>Eukaryota</taxon>
        <taxon>Fungi</taxon>
        <taxon>Dikarya</taxon>
        <taxon>Ascomycota</taxon>
        <taxon>Pezizomycotina</taxon>
        <taxon>Sordariomycetes</taxon>
        <taxon>Xylariomycetidae</taxon>
        <taxon>Amphisphaeriales</taxon>
        <taxon>Apiosporaceae</taxon>
        <taxon>Apiospora</taxon>
    </lineage>
</organism>